<evidence type="ECO:0000256" key="6">
    <source>
        <dbReference type="ARBA" id="ARBA00023125"/>
    </source>
</evidence>
<dbReference type="HAMAP" id="MF_01894">
    <property type="entry name" value="Smc_prok"/>
    <property type="match status" value="1"/>
</dbReference>
<keyword evidence="10" id="KW-1185">Reference proteome</keyword>
<dbReference type="InterPro" id="IPR003395">
    <property type="entry name" value="RecF/RecN/SMC_N"/>
</dbReference>
<dbReference type="SUPFAM" id="SSF57997">
    <property type="entry name" value="Tropomyosin"/>
    <property type="match status" value="1"/>
</dbReference>
<dbReference type="GO" id="GO:0006260">
    <property type="term" value="P:DNA replication"/>
    <property type="evidence" value="ECO:0007669"/>
    <property type="project" value="UniProtKB-UniRule"/>
</dbReference>
<accession>A0A927FVM7</accession>
<feature type="domain" description="RecF/RecN/SMC N-terminal" evidence="8">
    <location>
        <begin position="4"/>
        <end position="1133"/>
    </location>
</feature>
<dbReference type="Proteomes" id="UP000654108">
    <property type="component" value="Unassembled WGS sequence"/>
</dbReference>
<proteinExistence type="inferred from homology"/>
<evidence type="ECO:0000256" key="3">
    <source>
        <dbReference type="ARBA" id="ARBA00022741"/>
    </source>
</evidence>
<dbReference type="PIRSF" id="PIRSF005719">
    <property type="entry name" value="SMC"/>
    <property type="match status" value="1"/>
</dbReference>
<gene>
    <name evidence="7" type="primary">smc</name>
    <name evidence="9" type="ORF">IC608_08355</name>
</gene>
<dbReference type="GO" id="GO:0016887">
    <property type="term" value="F:ATP hydrolysis activity"/>
    <property type="evidence" value="ECO:0007669"/>
    <property type="project" value="InterPro"/>
</dbReference>
<evidence type="ECO:0000256" key="1">
    <source>
        <dbReference type="ARBA" id="ARBA00004496"/>
    </source>
</evidence>
<dbReference type="FunFam" id="3.40.50.300:FF:000901">
    <property type="entry name" value="Chromosome partition protein Smc"/>
    <property type="match status" value="1"/>
</dbReference>
<dbReference type="GO" id="GO:0030261">
    <property type="term" value="P:chromosome condensation"/>
    <property type="evidence" value="ECO:0007669"/>
    <property type="project" value="InterPro"/>
</dbReference>
<comment type="function">
    <text evidence="7">Required for chromosome condensation and partitioning.</text>
</comment>
<comment type="subunit">
    <text evidence="7">Homodimer.</text>
</comment>
<evidence type="ECO:0000256" key="4">
    <source>
        <dbReference type="ARBA" id="ARBA00022840"/>
    </source>
</evidence>
<feature type="coiled-coil region" evidence="7">
    <location>
        <begin position="629"/>
        <end position="656"/>
    </location>
</feature>
<dbReference type="CDD" id="cd03278">
    <property type="entry name" value="ABC_SMC_barmotin"/>
    <property type="match status" value="1"/>
</dbReference>
<evidence type="ECO:0000256" key="7">
    <source>
        <dbReference type="HAMAP-Rule" id="MF_01894"/>
    </source>
</evidence>
<dbReference type="RefSeq" id="WP_191774425.1">
    <property type="nucleotide sequence ID" value="NZ_JACYFU010000002.1"/>
</dbReference>
<feature type="coiled-coil region" evidence="7">
    <location>
        <begin position="802"/>
        <end position="899"/>
    </location>
</feature>
<comment type="subcellular location">
    <subcellularLocation>
        <location evidence="1 7">Cytoplasm</location>
    </subcellularLocation>
</comment>
<protein>
    <recommendedName>
        <fullName evidence="7">Chromosome partition protein Smc</fullName>
    </recommendedName>
</protein>
<sequence length="1150" mass="125243">MKFSRLKLHGFKSFCDEMVLHMEPGLTGIVGPNGCGKSNLVEAMRWVMGESSYKAMRASGMDDVIFSGSGNRPARNSAEVTLVLDNADRTAPAALNTADVLEVTRRIEREAGSVYRVNGREVRARDVQLLFADASTGAHSPAMVRQGQIGELIAAKPTARRALLEEAAGISGLHSRRHEAELRLRAAETNLERVDDIIGQVGTQLETLKRQARLASRYRSLSGEIRRAESTLYHLRWVAARVAEKEAEATQAVLVRQLADATHARLDAEKNVAATEAAVTPLREREAVAGAVLQRYTIEAERLAEEARRLTQRREDLADRRRQIEADGVRERALATEAEATLDAVAAELTALEQEESAATTEGMAARETASAAEAEAAAAESVVRSALDALAQKRARRAEAERSLLEVSRRHERLTQELAGVTRELDKLDRQLAENDRVASRQAALDAAHQAVAAAEAEAIEGEQLAAAAQAELDAARPHLANLDALVGRLEAEASTLGKMLNLGASLWPAIVDELTVEPGFETALGAALGDDLDASSDAGAPLHWSIAIDSYDDPPLPQGAEPLSRHVEGTPLLKRRLLQIGLVDAVDGPALMPALKPGQRLVTLEGALWRWDGFVSAADAPTAAAQRLAQRNRLADLDEELAHARGERNALKRQVDALVAGVEAAREAERVRRQAWRSAQHAIGTAQAELEQELRAAGELSTRRAALDEARTRLVGGIAEAQEAIAAAQASLSEIGMDADASVVDEAQGQLVLLRQRADQARMALNTLESSARVRAARIDQLSRDQAGWQKRHQSALVQVQTLDQRLNDVRTQIEAMNEAPEGQANRAAQLEERIEQAREEHKQARDRLAEAQGRWRDAEKALKTAVDSLNAVQIELTRMEERLKGIIAQRQQIERQTEETLGIPASRTLEASGIRPEQALPAEGAVEQKLDRLKAERERLGGVNLTAEREAEEVQARLDTMIKDRDDIIEAVAKLRASIVALNREGRGRLNAAFSEVNAHFQDLFTTLFGGGTAELTFVESDDPLEAGLEVVARPPGKKPQTMTLLSGGEQALTAMSLIFAVFLTNPAPICVLDEVDAPLDDANVERFCNLLDSMRARTQTRFMVITHNPITMSRMDRLFGVTMAERGVSQLVSVDLRTAESFREAG</sequence>
<dbReference type="GO" id="GO:0005737">
    <property type="term" value="C:cytoplasm"/>
    <property type="evidence" value="ECO:0007669"/>
    <property type="project" value="UniProtKB-SubCell"/>
</dbReference>
<keyword evidence="2 7" id="KW-0963">Cytoplasm</keyword>
<evidence type="ECO:0000313" key="9">
    <source>
        <dbReference type="EMBL" id="MBD8065484.1"/>
    </source>
</evidence>
<dbReference type="SUPFAM" id="SSF52540">
    <property type="entry name" value="P-loop containing nucleoside triphosphate hydrolases"/>
    <property type="match status" value="1"/>
</dbReference>
<dbReference type="GO" id="GO:0007059">
    <property type="term" value="P:chromosome segregation"/>
    <property type="evidence" value="ECO:0007669"/>
    <property type="project" value="UniProtKB-UniRule"/>
</dbReference>
<name>A0A927FVM7_9HYPH</name>
<evidence type="ECO:0000256" key="5">
    <source>
        <dbReference type="ARBA" id="ARBA00023054"/>
    </source>
</evidence>
<dbReference type="GO" id="GO:0003677">
    <property type="term" value="F:DNA binding"/>
    <property type="evidence" value="ECO:0007669"/>
    <property type="project" value="UniProtKB-UniRule"/>
</dbReference>
<comment type="domain">
    <text evidence="7">Contains large globular domains required for ATP hydrolysis at each terminus and a third globular domain forming a flexible hinge near the middle of the molecule. These domains are separated by coiled-coil structures.</text>
</comment>
<dbReference type="Pfam" id="PF02463">
    <property type="entry name" value="SMC_N"/>
    <property type="match status" value="1"/>
</dbReference>
<keyword evidence="5 7" id="KW-0175">Coiled coil</keyword>
<comment type="similarity">
    <text evidence="7">Belongs to the SMC family.</text>
</comment>
<dbReference type="InterPro" id="IPR011890">
    <property type="entry name" value="SMC_prok"/>
</dbReference>
<feature type="binding site" evidence="7">
    <location>
        <begin position="32"/>
        <end position="39"/>
    </location>
    <ligand>
        <name>ATP</name>
        <dbReference type="ChEBI" id="CHEBI:30616"/>
    </ligand>
</feature>
<evidence type="ECO:0000313" key="10">
    <source>
        <dbReference type="Proteomes" id="UP000654108"/>
    </source>
</evidence>
<comment type="caution">
    <text evidence="9">The sequence shown here is derived from an EMBL/GenBank/DDBJ whole genome shotgun (WGS) entry which is preliminary data.</text>
</comment>
<reference evidence="9" key="1">
    <citation type="submission" date="2020-09" db="EMBL/GenBank/DDBJ databases">
        <title>Genome seq and assembly of Devosia sp.</title>
        <authorList>
            <person name="Chhetri G."/>
        </authorList>
    </citation>
    <scope>NUCLEOTIDE SEQUENCE</scope>
    <source>
        <strain evidence="9">PTR5</strain>
    </source>
</reference>
<keyword evidence="6 7" id="KW-0238">DNA-binding</keyword>
<evidence type="ECO:0000259" key="8">
    <source>
        <dbReference type="Pfam" id="PF02463"/>
    </source>
</evidence>
<dbReference type="Gene3D" id="3.40.50.300">
    <property type="entry name" value="P-loop containing nucleotide triphosphate hydrolases"/>
    <property type="match status" value="2"/>
</dbReference>
<organism evidence="9 10">
    <name type="scientific">Devosia oryzisoli</name>
    <dbReference type="NCBI Taxonomy" id="2774138"/>
    <lineage>
        <taxon>Bacteria</taxon>
        <taxon>Pseudomonadati</taxon>
        <taxon>Pseudomonadota</taxon>
        <taxon>Alphaproteobacteria</taxon>
        <taxon>Hyphomicrobiales</taxon>
        <taxon>Devosiaceae</taxon>
        <taxon>Devosia</taxon>
    </lineage>
</organism>
<dbReference type="AlphaFoldDB" id="A0A927FVM7"/>
<feature type="coiled-coil region" evidence="7">
    <location>
        <begin position="746"/>
        <end position="773"/>
    </location>
</feature>
<dbReference type="EMBL" id="JACYFU010000002">
    <property type="protein sequence ID" value="MBD8065484.1"/>
    <property type="molecule type" value="Genomic_DNA"/>
</dbReference>
<dbReference type="GO" id="GO:0007062">
    <property type="term" value="P:sister chromatid cohesion"/>
    <property type="evidence" value="ECO:0007669"/>
    <property type="project" value="InterPro"/>
</dbReference>
<dbReference type="InterPro" id="IPR024704">
    <property type="entry name" value="SMC"/>
</dbReference>
<keyword evidence="4 7" id="KW-0067">ATP-binding</keyword>
<dbReference type="InterPro" id="IPR027417">
    <property type="entry name" value="P-loop_NTPase"/>
</dbReference>
<feature type="coiled-coil region" evidence="7">
    <location>
        <begin position="933"/>
        <end position="988"/>
    </location>
</feature>
<dbReference type="GO" id="GO:0005524">
    <property type="term" value="F:ATP binding"/>
    <property type="evidence" value="ECO:0007669"/>
    <property type="project" value="UniProtKB-UniRule"/>
</dbReference>
<evidence type="ECO:0000256" key="2">
    <source>
        <dbReference type="ARBA" id="ARBA00022490"/>
    </source>
</evidence>
<dbReference type="PANTHER" id="PTHR43977">
    <property type="entry name" value="STRUCTURAL MAINTENANCE OF CHROMOSOMES PROTEIN 3"/>
    <property type="match status" value="1"/>
</dbReference>
<feature type="coiled-coil region" evidence="7">
    <location>
        <begin position="293"/>
        <end position="473"/>
    </location>
</feature>
<keyword evidence="3 7" id="KW-0547">Nucleotide-binding</keyword>